<dbReference type="GO" id="GO:0010181">
    <property type="term" value="F:FMN binding"/>
    <property type="evidence" value="ECO:0007669"/>
    <property type="project" value="InterPro"/>
</dbReference>
<evidence type="ECO:0000313" key="3">
    <source>
        <dbReference type="Proteomes" id="UP001211907"/>
    </source>
</evidence>
<dbReference type="SUPFAM" id="SSF51395">
    <property type="entry name" value="FMN-linked oxidoreductases"/>
    <property type="match status" value="1"/>
</dbReference>
<dbReference type="EMBL" id="JADGJH010001901">
    <property type="protein sequence ID" value="KAJ3107589.1"/>
    <property type="molecule type" value="Genomic_DNA"/>
</dbReference>
<organism evidence="2 3">
    <name type="scientific">Physocladia obscura</name>
    <dbReference type="NCBI Taxonomy" id="109957"/>
    <lineage>
        <taxon>Eukaryota</taxon>
        <taxon>Fungi</taxon>
        <taxon>Fungi incertae sedis</taxon>
        <taxon>Chytridiomycota</taxon>
        <taxon>Chytridiomycota incertae sedis</taxon>
        <taxon>Chytridiomycetes</taxon>
        <taxon>Chytridiales</taxon>
        <taxon>Chytriomycetaceae</taxon>
        <taxon>Physocladia</taxon>
    </lineage>
</organism>
<accession>A0AAD5XD52</accession>
<dbReference type="InterPro" id="IPR001155">
    <property type="entry name" value="OxRdtase_FMN_N"/>
</dbReference>
<dbReference type="AlphaFoldDB" id="A0AAD5XD52"/>
<keyword evidence="3" id="KW-1185">Reference proteome</keyword>
<dbReference type="GO" id="GO:0016491">
    <property type="term" value="F:oxidoreductase activity"/>
    <property type="evidence" value="ECO:0007669"/>
    <property type="project" value="InterPro"/>
</dbReference>
<proteinExistence type="predicted"/>
<dbReference type="PANTHER" id="PTHR22893:SF91">
    <property type="entry name" value="NADPH DEHYDROGENASE 2-RELATED"/>
    <property type="match status" value="1"/>
</dbReference>
<dbReference type="PANTHER" id="PTHR22893">
    <property type="entry name" value="NADH OXIDOREDUCTASE-RELATED"/>
    <property type="match status" value="1"/>
</dbReference>
<gene>
    <name evidence="2" type="ORF">HK100_003565</name>
</gene>
<dbReference type="InterPro" id="IPR045247">
    <property type="entry name" value="Oye-like"/>
</dbReference>
<dbReference type="Pfam" id="PF00724">
    <property type="entry name" value="Oxidored_FMN"/>
    <property type="match status" value="1"/>
</dbReference>
<sequence length="354" mass="39212">MSVLFEPIVLGEISLKNRIVLAPLTRQRADENAVPNDLIAEYYEQRTSDGGLLITEATPISVETLYAKTVPGIYNQAQIDAWKKTTSRVHAKGGKIVQQLWHIGYHCDPEFDPLHRAPPSASVIEREGKPTSRALDEEEIKEIVGTFAQAAKNSIEAGFDGVEIHGANTYLLDQFLNESTNKRTDKYGGSIENRNRFALEVTEAVISAIGAGRTGIRLSPWAINPENNDVSQWIALLKSLNPLKLAYVHFLRSTPGVNNEPETENVLALRKAYEGNLILNRGYVAASAEKTVFDGNAELIAFGKLFISNPDLVERIKLGRELNEDLNFKTLYAGEKGDPSDGYTSYKTWEQAHA</sequence>
<dbReference type="CDD" id="cd02933">
    <property type="entry name" value="OYE_like_FMN"/>
    <property type="match status" value="1"/>
</dbReference>
<evidence type="ECO:0000259" key="1">
    <source>
        <dbReference type="Pfam" id="PF00724"/>
    </source>
</evidence>
<dbReference type="Gene3D" id="3.20.20.70">
    <property type="entry name" value="Aldolase class I"/>
    <property type="match status" value="1"/>
</dbReference>
<dbReference type="Proteomes" id="UP001211907">
    <property type="component" value="Unassembled WGS sequence"/>
</dbReference>
<protein>
    <recommendedName>
        <fullName evidence="1">NADH:flavin oxidoreductase/NADH oxidase N-terminal domain-containing protein</fullName>
    </recommendedName>
</protein>
<comment type="caution">
    <text evidence="2">The sequence shown here is derived from an EMBL/GenBank/DDBJ whole genome shotgun (WGS) entry which is preliminary data.</text>
</comment>
<reference evidence="2" key="1">
    <citation type="submission" date="2020-05" db="EMBL/GenBank/DDBJ databases">
        <title>Phylogenomic resolution of chytrid fungi.</title>
        <authorList>
            <person name="Stajich J.E."/>
            <person name="Amses K."/>
            <person name="Simmons R."/>
            <person name="Seto K."/>
            <person name="Myers J."/>
            <person name="Bonds A."/>
            <person name="Quandt C.A."/>
            <person name="Barry K."/>
            <person name="Liu P."/>
            <person name="Grigoriev I."/>
            <person name="Longcore J.E."/>
            <person name="James T.Y."/>
        </authorList>
    </citation>
    <scope>NUCLEOTIDE SEQUENCE</scope>
    <source>
        <strain evidence="2">JEL0513</strain>
    </source>
</reference>
<evidence type="ECO:0000313" key="2">
    <source>
        <dbReference type="EMBL" id="KAJ3107589.1"/>
    </source>
</evidence>
<dbReference type="InterPro" id="IPR013785">
    <property type="entry name" value="Aldolase_TIM"/>
</dbReference>
<name>A0AAD5XD52_9FUNG</name>
<feature type="domain" description="NADH:flavin oxidoreductase/NADH oxidase N-terminal" evidence="1">
    <location>
        <begin position="4"/>
        <end position="323"/>
    </location>
</feature>